<accession>A0ABZ2XGH4</accession>
<comment type="similarity">
    <text evidence="1 4">Belongs to the frataxin family.</text>
</comment>
<dbReference type="PANTHER" id="PTHR16821">
    <property type="entry name" value="FRATAXIN"/>
    <property type="match status" value="1"/>
</dbReference>
<evidence type="ECO:0000256" key="1">
    <source>
        <dbReference type="ARBA" id="ARBA00008183"/>
    </source>
</evidence>
<evidence type="ECO:0000313" key="6">
    <source>
        <dbReference type="Proteomes" id="UP001479520"/>
    </source>
</evidence>
<dbReference type="PANTHER" id="PTHR16821:SF2">
    <property type="entry name" value="FRATAXIN, MITOCHONDRIAL"/>
    <property type="match status" value="1"/>
</dbReference>
<gene>
    <name evidence="4 5" type="primary">cyaY</name>
    <name evidence="5" type="ORF">AADV58_00455</name>
</gene>
<dbReference type="HAMAP" id="MF_00142">
    <property type="entry name" value="CyaY"/>
    <property type="match status" value="1"/>
</dbReference>
<dbReference type="InterPro" id="IPR036524">
    <property type="entry name" value="Frataxin/CyaY_sf"/>
</dbReference>
<evidence type="ECO:0000256" key="3">
    <source>
        <dbReference type="ARBA" id="ARBA00023004"/>
    </source>
</evidence>
<dbReference type="InterPro" id="IPR047584">
    <property type="entry name" value="CyaY"/>
</dbReference>
<protein>
    <recommendedName>
        <fullName evidence="4">Iron-sulfur cluster assembly protein CyaY</fullName>
    </recommendedName>
</protein>
<name>A0ABZ2XGH4_9RHOO</name>
<proteinExistence type="inferred from homology"/>
<sequence length="105" mass="11427">MDDSEFNVRAEQAMSRIEAALEVSSADIDFELASGGVLEIEFADGSKIIVNRHAVAREIWVAARSGGFHFRWNGQAWCDTRDGVELMARLSVLASQQAGESVVLG</sequence>
<dbReference type="InterPro" id="IPR020895">
    <property type="entry name" value="Frataxin_CS"/>
</dbReference>
<organism evidence="5 6">
    <name type="scientific">Azonexus hydrophilus</name>
    <dbReference type="NCBI Taxonomy" id="418702"/>
    <lineage>
        <taxon>Bacteria</taxon>
        <taxon>Pseudomonadati</taxon>
        <taxon>Pseudomonadota</taxon>
        <taxon>Betaproteobacteria</taxon>
        <taxon>Rhodocyclales</taxon>
        <taxon>Azonexaceae</taxon>
        <taxon>Azonexus</taxon>
    </lineage>
</organism>
<dbReference type="SMART" id="SM01219">
    <property type="entry name" value="Frataxin_Cyay"/>
    <property type="match status" value="1"/>
</dbReference>
<dbReference type="PROSITE" id="PS01344">
    <property type="entry name" value="FRATAXIN_1"/>
    <property type="match status" value="1"/>
</dbReference>
<dbReference type="Proteomes" id="UP001479520">
    <property type="component" value="Chromosome"/>
</dbReference>
<dbReference type="NCBIfam" id="TIGR03421">
    <property type="entry name" value="FeS_CyaY"/>
    <property type="match status" value="1"/>
</dbReference>
<evidence type="ECO:0000313" key="5">
    <source>
        <dbReference type="EMBL" id="WZJ21650.1"/>
    </source>
</evidence>
<keyword evidence="3 4" id="KW-0408">Iron</keyword>
<dbReference type="Pfam" id="PF01491">
    <property type="entry name" value="Frataxin_Cyay"/>
    <property type="match status" value="1"/>
</dbReference>
<keyword evidence="2 4" id="KW-0479">Metal-binding</keyword>
<dbReference type="PROSITE" id="PS50810">
    <property type="entry name" value="FRATAXIN_2"/>
    <property type="match status" value="1"/>
</dbReference>
<dbReference type="Gene3D" id="3.30.920.10">
    <property type="entry name" value="Frataxin/CyaY"/>
    <property type="match status" value="1"/>
</dbReference>
<dbReference type="InterPro" id="IPR002908">
    <property type="entry name" value="Frataxin/CyaY"/>
</dbReference>
<evidence type="ECO:0000256" key="2">
    <source>
        <dbReference type="ARBA" id="ARBA00022723"/>
    </source>
</evidence>
<reference evidence="5 6" key="1">
    <citation type="submission" date="2024-04" db="EMBL/GenBank/DDBJ databases">
        <title>Dissimilatory iodate-reducing microorganisms contribute to the enrichment of iodine in groundwater.</title>
        <authorList>
            <person name="Jiang Z."/>
        </authorList>
    </citation>
    <scope>NUCLEOTIDE SEQUENCE [LARGE SCALE GENOMIC DNA]</scope>
    <source>
        <strain evidence="5 6">NCP973</strain>
    </source>
</reference>
<comment type="function">
    <text evidence="4">Involved in iron-sulfur (Fe-S) cluster assembly. May act as a regulator of Fe-S biogenesis.</text>
</comment>
<dbReference type="EMBL" id="CP151406">
    <property type="protein sequence ID" value="WZJ21650.1"/>
    <property type="molecule type" value="Genomic_DNA"/>
</dbReference>
<keyword evidence="6" id="KW-1185">Reference proteome</keyword>
<dbReference type="RefSeq" id="WP_341743768.1">
    <property type="nucleotide sequence ID" value="NZ_CP151406.1"/>
</dbReference>
<evidence type="ECO:0000256" key="4">
    <source>
        <dbReference type="HAMAP-Rule" id="MF_00142"/>
    </source>
</evidence>
<dbReference type="SUPFAM" id="SSF55387">
    <property type="entry name" value="Frataxin/Nqo15-like"/>
    <property type="match status" value="1"/>
</dbReference>